<organism evidence="2">
    <name type="scientific">Paenibacillus sp. AN1007</name>
    <dbReference type="NCBI Taxonomy" id="3151385"/>
    <lineage>
        <taxon>Bacteria</taxon>
        <taxon>Bacillati</taxon>
        <taxon>Bacillota</taxon>
        <taxon>Bacilli</taxon>
        <taxon>Bacillales</taxon>
        <taxon>Paenibacillaceae</taxon>
        <taxon>Paenibacillus</taxon>
    </lineage>
</organism>
<dbReference type="InterPro" id="IPR036174">
    <property type="entry name" value="Znf_Sec23_Sec24_sf"/>
</dbReference>
<reference evidence="2" key="1">
    <citation type="submission" date="2024-05" db="EMBL/GenBank/DDBJ databases">
        <title>Draft genome assemblies of 36 bacteria isolated from hibernating arctic ground squirrels.</title>
        <authorList>
            <person name="McKee H."/>
            <person name="Mullen L."/>
            <person name="Drown D.M."/>
            <person name="Duddleston K.N."/>
        </authorList>
    </citation>
    <scope>NUCLEOTIDE SEQUENCE</scope>
    <source>
        <strain evidence="2">AN1007</strain>
    </source>
</reference>
<gene>
    <name evidence="2" type="ORF">ABXS70_25205</name>
</gene>
<evidence type="ECO:0000313" key="2">
    <source>
        <dbReference type="EMBL" id="XCP94395.1"/>
    </source>
</evidence>
<evidence type="ECO:0000259" key="1">
    <source>
        <dbReference type="Pfam" id="PF12647"/>
    </source>
</evidence>
<dbReference type="EMBL" id="CP159992">
    <property type="protein sequence ID" value="XCP94395.1"/>
    <property type="molecule type" value="Genomic_DNA"/>
</dbReference>
<protein>
    <submittedName>
        <fullName evidence="2">RNHCP domain-containing protein</fullName>
    </submittedName>
</protein>
<dbReference type="GO" id="GO:0008270">
    <property type="term" value="F:zinc ion binding"/>
    <property type="evidence" value="ECO:0007669"/>
    <property type="project" value="InterPro"/>
</dbReference>
<dbReference type="InterPro" id="IPR024439">
    <property type="entry name" value="RNHCP"/>
</dbReference>
<dbReference type="GO" id="GO:0006888">
    <property type="term" value="P:endoplasmic reticulum to Golgi vesicle-mediated transport"/>
    <property type="evidence" value="ECO:0007669"/>
    <property type="project" value="InterPro"/>
</dbReference>
<sequence length="105" mass="12134">MSRKTENTSFRCENCHAYVEPLTNGSFRNHCPICLFSKHLDNRPGDRLSSCKGLMKPIQLEFSSKKGYQIVHECTSCKKMQRNKIAVDTKQEDDILSFMTLNLPY</sequence>
<accession>A0AAU8N943</accession>
<dbReference type="GO" id="GO:0030127">
    <property type="term" value="C:COPII vesicle coat"/>
    <property type="evidence" value="ECO:0007669"/>
    <property type="project" value="InterPro"/>
</dbReference>
<dbReference type="RefSeq" id="WP_342553725.1">
    <property type="nucleotide sequence ID" value="NZ_CP159992.1"/>
</dbReference>
<proteinExistence type="predicted"/>
<dbReference type="SUPFAM" id="SSF82919">
    <property type="entry name" value="Zn-finger domain of Sec23/24"/>
    <property type="match status" value="1"/>
</dbReference>
<name>A0AAU8N943_9BACL</name>
<dbReference type="AlphaFoldDB" id="A0AAU8N943"/>
<dbReference type="GO" id="GO:0006886">
    <property type="term" value="P:intracellular protein transport"/>
    <property type="evidence" value="ECO:0007669"/>
    <property type="project" value="InterPro"/>
</dbReference>
<feature type="domain" description="RNHCP" evidence="1">
    <location>
        <begin position="8"/>
        <end position="92"/>
    </location>
</feature>
<dbReference type="Pfam" id="PF12647">
    <property type="entry name" value="RNHCP"/>
    <property type="match status" value="1"/>
</dbReference>